<dbReference type="Proteomes" id="UP001383192">
    <property type="component" value="Unassembled WGS sequence"/>
</dbReference>
<comment type="caution">
    <text evidence="2">The sequence shown here is derived from an EMBL/GenBank/DDBJ whole genome shotgun (WGS) entry which is preliminary data.</text>
</comment>
<accession>A0AAW0BY79</accession>
<protein>
    <submittedName>
        <fullName evidence="2">Uncharacterized protein</fullName>
    </submittedName>
</protein>
<feature type="compositionally biased region" description="Basic residues" evidence="1">
    <location>
        <begin position="210"/>
        <end position="232"/>
    </location>
</feature>
<evidence type="ECO:0000313" key="3">
    <source>
        <dbReference type="Proteomes" id="UP001383192"/>
    </source>
</evidence>
<proteinExistence type="predicted"/>
<evidence type="ECO:0000256" key="1">
    <source>
        <dbReference type="SAM" id="MobiDB-lite"/>
    </source>
</evidence>
<name>A0AAW0BY79_9AGAR</name>
<gene>
    <name evidence="2" type="ORF">VNI00_013645</name>
</gene>
<feature type="region of interest" description="Disordered" evidence="1">
    <location>
        <begin position="209"/>
        <end position="232"/>
    </location>
</feature>
<organism evidence="2 3">
    <name type="scientific">Paramarasmius palmivorus</name>
    <dbReference type="NCBI Taxonomy" id="297713"/>
    <lineage>
        <taxon>Eukaryota</taxon>
        <taxon>Fungi</taxon>
        <taxon>Dikarya</taxon>
        <taxon>Basidiomycota</taxon>
        <taxon>Agaricomycotina</taxon>
        <taxon>Agaricomycetes</taxon>
        <taxon>Agaricomycetidae</taxon>
        <taxon>Agaricales</taxon>
        <taxon>Marasmiineae</taxon>
        <taxon>Marasmiaceae</taxon>
        <taxon>Paramarasmius</taxon>
    </lineage>
</organism>
<dbReference type="AlphaFoldDB" id="A0AAW0BY79"/>
<dbReference type="EMBL" id="JAYKXP010000070">
    <property type="protein sequence ID" value="KAK7031229.1"/>
    <property type="molecule type" value="Genomic_DNA"/>
</dbReference>
<dbReference type="SUPFAM" id="SSF48452">
    <property type="entry name" value="TPR-like"/>
    <property type="match status" value="1"/>
</dbReference>
<evidence type="ECO:0000313" key="2">
    <source>
        <dbReference type="EMBL" id="KAK7031229.1"/>
    </source>
</evidence>
<dbReference type="Gene3D" id="1.25.40.10">
    <property type="entry name" value="Tetratricopeptide repeat domain"/>
    <property type="match status" value="1"/>
</dbReference>
<keyword evidence="3" id="KW-1185">Reference proteome</keyword>
<dbReference type="InterPro" id="IPR011990">
    <property type="entry name" value="TPR-like_helical_dom_sf"/>
</dbReference>
<reference evidence="2 3" key="1">
    <citation type="submission" date="2024-01" db="EMBL/GenBank/DDBJ databases">
        <title>A draft genome for a cacao thread blight-causing isolate of Paramarasmius palmivorus.</title>
        <authorList>
            <person name="Baruah I.K."/>
            <person name="Bukari Y."/>
            <person name="Amoako-Attah I."/>
            <person name="Meinhardt L.W."/>
            <person name="Bailey B.A."/>
            <person name="Cohen S.P."/>
        </authorList>
    </citation>
    <scope>NUCLEOTIDE SEQUENCE [LARGE SCALE GENOMIC DNA]</scope>
    <source>
        <strain evidence="2 3">GH-12</strain>
    </source>
</reference>
<sequence length="288" mass="32043">MSKFGEPSDPRVQHHIKLAATYLELHLYKEAEAIADRVLHLVPHAFAALFTRGLARENLRNLDGAYADMVLVADSGYFSPAVIDPHVYRILEACNKRGEDMVKGGIVKHHMPKLPPTLPPLVPSLRSVHPLSPLSERKYDASPDDDDEFYHLGDGGDLSPGGWYNDVEQTRRIREHVLGPSQNSTVAEAIRVAQEAAASLQKRQVLTKAAKGKNRNRKANKKKRNNGPKKTLRSISAGRMMGLDSEWLDEDEYSCGGFTESATFELVCQGVHPWDEDAEDVLAALHDY</sequence>